<gene>
    <name evidence="1" type="ORF">GOODEAATRI_005883</name>
</gene>
<keyword evidence="2" id="KW-1185">Reference proteome</keyword>
<accession>A0ABV0PL87</accession>
<evidence type="ECO:0008006" key="3">
    <source>
        <dbReference type="Google" id="ProtNLM"/>
    </source>
</evidence>
<evidence type="ECO:0000313" key="2">
    <source>
        <dbReference type="Proteomes" id="UP001476798"/>
    </source>
</evidence>
<dbReference type="EMBL" id="JAHRIO010080237">
    <property type="protein sequence ID" value="MEQ2184250.1"/>
    <property type="molecule type" value="Genomic_DNA"/>
</dbReference>
<proteinExistence type="predicted"/>
<dbReference type="Proteomes" id="UP001476798">
    <property type="component" value="Unassembled WGS sequence"/>
</dbReference>
<protein>
    <recommendedName>
        <fullName evidence="3">Secreted protein</fullName>
    </recommendedName>
</protein>
<sequence>MATSCQPSCHLPSTPQSLSLCRVSCCLWHLSPLHAHSLELALHDKEPVHIIGRPALCIGDFPSITGTHTYPCVSRPNGD</sequence>
<organism evidence="1 2">
    <name type="scientific">Goodea atripinnis</name>
    <dbReference type="NCBI Taxonomy" id="208336"/>
    <lineage>
        <taxon>Eukaryota</taxon>
        <taxon>Metazoa</taxon>
        <taxon>Chordata</taxon>
        <taxon>Craniata</taxon>
        <taxon>Vertebrata</taxon>
        <taxon>Euteleostomi</taxon>
        <taxon>Actinopterygii</taxon>
        <taxon>Neopterygii</taxon>
        <taxon>Teleostei</taxon>
        <taxon>Neoteleostei</taxon>
        <taxon>Acanthomorphata</taxon>
        <taxon>Ovalentaria</taxon>
        <taxon>Atherinomorphae</taxon>
        <taxon>Cyprinodontiformes</taxon>
        <taxon>Goodeidae</taxon>
        <taxon>Goodea</taxon>
    </lineage>
</organism>
<name>A0ABV0PL87_9TELE</name>
<reference evidence="1 2" key="1">
    <citation type="submission" date="2021-06" db="EMBL/GenBank/DDBJ databases">
        <authorList>
            <person name="Palmer J.M."/>
        </authorList>
    </citation>
    <scope>NUCLEOTIDE SEQUENCE [LARGE SCALE GENOMIC DNA]</scope>
    <source>
        <strain evidence="1 2">GA_2019</strain>
        <tissue evidence="1">Muscle</tissue>
    </source>
</reference>
<evidence type="ECO:0000313" key="1">
    <source>
        <dbReference type="EMBL" id="MEQ2184250.1"/>
    </source>
</evidence>
<comment type="caution">
    <text evidence="1">The sequence shown here is derived from an EMBL/GenBank/DDBJ whole genome shotgun (WGS) entry which is preliminary data.</text>
</comment>